<evidence type="ECO:0000259" key="3">
    <source>
        <dbReference type="PROSITE" id="PS50158"/>
    </source>
</evidence>
<dbReference type="GO" id="GO:0003676">
    <property type="term" value="F:nucleic acid binding"/>
    <property type="evidence" value="ECO:0007669"/>
    <property type="project" value="InterPro"/>
</dbReference>
<sequence length="526" mass="60080">MADLNMSEEPQGSTGLTGNLTTNDINDLTSLVNAIKNSTPETQKFLKELMEGRKPNLTTAKDQSQSSTELTQKDEVIRQNATFEKWNGEPLTWTPHYYLLKSQCRVYKPLLVTDEAVCMKIYESIPEPQRQRIRGYWIKCGEKEKYDWKEMLDVCHSEYFDQVGAQKAESKLLAMRQGESQLFRKFLQEWELQLEYAGGRDWPESIKINKLRSALSEKIQDKYSVLDLPINDYQGWFIRKGEKQNTQYATRSGALQSEYLTSPALSNSPAPGTTDHDGDVVMSGMKIDLHSLASLVAKLNTSNKNKKNEAPKSRPPAPWLTESEIAELISKGLCLRCKKNGHISRYCKKFGPPKRPVELGKRVTFRKNRAWRYGESRVKAEISEQEYKNFLVKLHGKPVIINAIINSTLVPALVDLGCTIYSVFSDHIAKQLDLPRIKVPPKELKLAKDSDTETKIVVDEICWAYINLDGKKNSICGYIIEGLAHGLILGEPWMRLNDVVYRARDRTLYIGEERHNIRIQKETKST</sequence>
<gene>
    <name evidence="4" type="ORF">EPUL_005578</name>
</gene>
<comment type="caution">
    <text evidence="4">The sequence shown here is derived from an EMBL/GenBank/DDBJ whole genome shotgun (WGS) entry which is preliminary data.</text>
</comment>
<keyword evidence="1" id="KW-0862">Zinc</keyword>
<dbReference type="InterPro" id="IPR001878">
    <property type="entry name" value="Znf_CCHC"/>
</dbReference>
<feature type="domain" description="CCHC-type" evidence="3">
    <location>
        <begin position="334"/>
        <end position="349"/>
    </location>
</feature>
<dbReference type="Proteomes" id="UP000237438">
    <property type="component" value="Unassembled WGS sequence"/>
</dbReference>
<dbReference type="CDD" id="cd00303">
    <property type="entry name" value="retropepsin_like"/>
    <property type="match status" value="1"/>
</dbReference>
<keyword evidence="1" id="KW-0479">Metal-binding</keyword>
<dbReference type="AlphaFoldDB" id="A0A2S4PIZ6"/>
<evidence type="ECO:0000313" key="4">
    <source>
        <dbReference type="EMBL" id="POS81957.1"/>
    </source>
</evidence>
<dbReference type="GO" id="GO:0008270">
    <property type="term" value="F:zinc ion binding"/>
    <property type="evidence" value="ECO:0007669"/>
    <property type="project" value="UniProtKB-KW"/>
</dbReference>
<dbReference type="OrthoDB" id="10460574at2759"/>
<dbReference type="EMBL" id="PEDP01005608">
    <property type="protein sequence ID" value="POS81957.1"/>
    <property type="molecule type" value="Genomic_DNA"/>
</dbReference>
<feature type="compositionally biased region" description="Low complexity" evidence="2">
    <location>
        <begin position="12"/>
        <end position="22"/>
    </location>
</feature>
<feature type="region of interest" description="Disordered" evidence="2">
    <location>
        <begin position="1"/>
        <end position="22"/>
    </location>
</feature>
<dbReference type="InterPro" id="IPR021109">
    <property type="entry name" value="Peptidase_aspartic_dom_sf"/>
</dbReference>
<evidence type="ECO:0000313" key="5">
    <source>
        <dbReference type="Proteomes" id="UP000237438"/>
    </source>
</evidence>
<reference evidence="4 5" key="1">
    <citation type="submission" date="2017-10" db="EMBL/GenBank/DDBJ databases">
        <title>Development of genomic resources for the powdery mildew, Erysiphe pulchra.</title>
        <authorList>
            <person name="Wadl P.A."/>
            <person name="Mack B.M."/>
            <person name="Moore G."/>
            <person name="Beltz S.B."/>
        </authorList>
    </citation>
    <scope>NUCLEOTIDE SEQUENCE [LARGE SCALE GENOMIC DNA]</scope>
    <source>
        <strain evidence="4">Cflorida</strain>
    </source>
</reference>
<evidence type="ECO:0000256" key="1">
    <source>
        <dbReference type="PROSITE-ProRule" id="PRU00047"/>
    </source>
</evidence>
<evidence type="ECO:0000256" key="2">
    <source>
        <dbReference type="SAM" id="MobiDB-lite"/>
    </source>
</evidence>
<protein>
    <recommendedName>
        <fullName evidence="3">CCHC-type domain-containing protein</fullName>
    </recommendedName>
</protein>
<name>A0A2S4PIZ6_9PEZI</name>
<feature type="non-terminal residue" evidence="4">
    <location>
        <position position="526"/>
    </location>
</feature>
<dbReference type="PROSITE" id="PS50158">
    <property type="entry name" value="ZF_CCHC"/>
    <property type="match status" value="1"/>
</dbReference>
<organism evidence="4 5">
    <name type="scientific">Erysiphe pulchra</name>
    <dbReference type="NCBI Taxonomy" id="225359"/>
    <lineage>
        <taxon>Eukaryota</taxon>
        <taxon>Fungi</taxon>
        <taxon>Dikarya</taxon>
        <taxon>Ascomycota</taxon>
        <taxon>Pezizomycotina</taxon>
        <taxon>Leotiomycetes</taxon>
        <taxon>Erysiphales</taxon>
        <taxon>Erysiphaceae</taxon>
        <taxon>Erysiphe</taxon>
    </lineage>
</organism>
<dbReference type="Gene3D" id="2.40.70.10">
    <property type="entry name" value="Acid Proteases"/>
    <property type="match status" value="1"/>
</dbReference>
<keyword evidence="5" id="KW-1185">Reference proteome</keyword>
<keyword evidence="1" id="KW-0863">Zinc-finger</keyword>
<proteinExistence type="predicted"/>
<accession>A0A2S4PIZ6</accession>